<keyword evidence="4" id="KW-1185">Reference proteome</keyword>
<reference evidence="3" key="1">
    <citation type="submission" date="2020-10" db="EMBL/GenBank/DDBJ databases">
        <authorList>
            <person name="Kikuchi T."/>
        </authorList>
    </citation>
    <scope>NUCLEOTIDE SEQUENCE</scope>
    <source>
        <strain evidence="3">NKZ352</strain>
    </source>
</reference>
<dbReference type="Proteomes" id="UP000835052">
    <property type="component" value="Unassembled WGS sequence"/>
</dbReference>
<protein>
    <submittedName>
        <fullName evidence="3">Uncharacterized protein</fullName>
    </submittedName>
</protein>
<feature type="transmembrane region" description="Helical" evidence="2">
    <location>
        <begin position="252"/>
        <end position="273"/>
    </location>
</feature>
<keyword evidence="2" id="KW-0472">Membrane</keyword>
<sequence length="279" mass="31251">MGGAPKRKSDRSLSKSEGQKSKKSKHKTVLKSPRSEPSMNRKSSSKKLQRGLTPPEDTPVLKEEPDKEPKSSDRNKNTFKDNYKGKAQENEEKSRPDVENKPEGVEKSPGTGVEGAFKPEQTPFLMEQRQKTAIRGEALKRIPTITLIFLALELAICLVTLTVWSALGDNPPMPLVLAIVNLLITFLIITFVFFVEVCRMQVKETGTDVNARYIVPYVWKLALCSAHMCRTILVCANLTIVAFDNDFDPGSITMLAVQPVMLLMSVFHLVLAIRPRRDR</sequence>
<organism evidence="3 4">
    <name type="scientific">Caenorhabditis auriculariae</name>
    <dbReference type="NCBI Taxonomy" id="2777116"/>
    <lineage>
        <taxon>Eukaryota</taxon>
        <taxon>Metazoa</taxon>
        <taxon>Ecdysozoa</taxon>
        <taxon>Nematoda</taxon>
        <taxon>Chromadorea</taxon>
        <taxon>Rhabditida</taxon>
        <taxon>Rhabditina</taxon>
        <taxon>Rhabditomorpha</taxon>
        <taxon>Rhabditoidea</taxon>
        <taxon>Rhabditidae</taxon>
        <taxon>Peloderinae</taxon>
        <taxon>Caenorhabditis</taxon>
    </lineage>
</organism>
<feature type="compositionally biased region" description="Basic and acidic residues" evidence="1">
    <location>
        <begin position="10"/>
        <end position="20"/>
    </location>
</feature>
<dbReference type="OrthoDB" id="5824054at2759"/>
<evidence type="ECO:0000256" key="1">
    <source>
        <dbReference type="SAM" id="MobiDB-lite"/>
    </source>
</evidence>
<feature type="region of interest" description="Disordered" evidence="1">
    <location>
        <begin position="1"/>
        <end position="122"/>
    </location>
</feature>
<gene>
    <name evidence="3" type="ORF">CAUJ_LOCUS12233</name>
</gene>
<proteinExistence type="predicted"/>
<evidence type="ECO:0000313" key="4">
    <source>
        <dbReference type="Proteomes" id="UP000835052"/>
    </source>
</evidence>
<keyword evidence="2" id="KW-0812">Transmembrane</keyword>
<feature type="transmembrane region" description="Helical" evidence="2">
    <location>
        <begin position="173"/>
        <end position="197"/>
    </location>
</feature>
<dbReference type="EMBL" id="CAJGYM010000070">
    <property type="protein sequence ID" value="CAD6196318.1"/>
    <property type="molecule type" value="Genomic_DNA"/>
</dbReference>
<comment type="caution">
    <text evidence="3">The sequence shown here is derived from an EMBL/GenBank/DDBJ whole genome shotgun (WGS) entry which is preliminary data.</text>
</comment>
<evidence type="ECO:0000256" key="2">
    <source>
        <dbReference type="SAM" id="Phobius"/>
    </source>
</evidence>
<accession>A0A8S1HKT8</accession>
<feature type="compositionally biased region" description="Basic and acidic residues" evidence="1">
    <location>
        <begin position="59"/>
        <end position="106"/>
    </location>
</feature>
<feature type="transmembrane region" description="Helical" evidence="2">
    <location>
        <begin position="145"/>
        <end position="167"/>
    </location>
</feature>
<feature type="transmembrane region" description="Helical" evidence="2">
    <location>
        <begin position="217"/>
        <end position="240"/>
    </location>
</feature>
<keyword evidence="2" id="KW-1133">Transmembrane helix</keyword>
<dbReference type="AlphaFoldDB" id="A0A8S1HKT8"/>
<evidence type="ECO:0000313" key="3">
    <source>
        <dbReference type="EMBL" id="CAD6196318.1"/>
    </source>
</evidence>
<name>A0A8S1HKT8_9PELO</name>